<dbReference type="EnsemblMetazoa" id="SMAR008126-RA">
    <property type="protein sequence ID" value="SMAR008126-PA"/>
    <property type="gene ID" value="SMAR008126"/>
</dbReference>
<evidence type="ECO:0000256" key="2">
    <source>
        <dbReference type="SAM" id="Phobius"/>
    </source>
</evidence>
<organism evidence="3 4">
    <name type="scientific">Strigamia maritima</name>
    <name type="common">European centipede</name>
    <name type="synonym">Geophilus maritimus</name>
    <dbReference type="NCBI Taxonomy" id="126957"/>
    <lineage>
        <taxon>Eukaryota</taxon>
        <taxon>Metazoa</taxon>
        <taxon>Ecdysozoa</taxon>
        <taxon>Arthropoda</taxon>
        <taxon>Myriapoda</taxon>
        <taxon>Chilopoda</taxon>
        <taxon>Pleurostigmophora</taxon>
        <taxon>Geophilomorpha</taxon>
        <taxon>Linotaeniidae</taxon>
        <taxon>Strigamia</taxon>
    </lineage>
</organism>
<dbReference type="Proteomes" id="UP000014500">
    <property type="component" value="Unassembled WGS sequence"/>
</dbReference>
<keyword evidence="4" id="KW-1185">Reference proteome</keyword>
<feature type="transmembrane region" description="Helical" evidence="2">
    <location>
        <begin position="224"/>
        <end position="247"/>
    </location>
</feature>
<keyword evidence="2" id="KW-1133">Transmembrane helix</keyword>
<dbReference type="AlphaFoldDB" id="T1J3G1"/>
<accession>T1J3G1</accession>
<proteinExistence type="predicted"/>
<keyword evidence="2" id="KW-0812">Transmembrane</keyword>
<dbReference type="HOGENOM" id="CLU_1035548_0_0_1"/>
<dbReference type="EMBL" id="JH431826">
    <property type="status" value="NOT_ANNOTATED_CDS"/>
    <property type="molecule type" value="Genomic_DNA"/>
</dbReference>
<evidence type="ECO:0000313" key="3">
    <source>
        <dbReference type="EnsemblMetazoa" id="SMAR008126-PA"/>
    </source>
</evidence>
<feature type="compositionally biased region" description="Low complexity" evidence="1">
    <location>
        <begin position="46"/>
        <end position="71"/>
    </location>
</feature>
<feature type="region of interest" description="Disordered" evidence="1">
    <location>
        <begin position="1"/>
        <end position="84"/>
    </location>
</feature>
<protein>
    <submittedName>
        <fullName evidence="3">Uncharacterized protein</fullName>
    </submittedName>
</protein>
<evidence type="ECO:0000313" key="4">
    <source>
        <dbReference type="Proteomes" id="UP000014500"/>
    </source>
</evidence>
<reference evidence="4" key="1">
    <citation type="submission" date="2011-05" db="EMBL/GenBank/DDBJ databases">
        <authorList>
            <person name="Richards S.R."/>
            <person name="Qu J."/>
            <person name="Jiang H."/>
            <person name="Jhangiani S.N."/>
            <person name="Agravi P."/>
            <person name="Goodspeed R."/>
            <person name="Gross S."/>
            <person name="Mandapat C."/>
            <person name="Jackson L."/>
            <person name="Mathew T."/>
            <person name="Pu L."/>
            <person name="Thornton R."/>
            <person name="Saada N."/>
            <person name="Wilczek-Boney K.B."/>
            <person name="Lee S."/>
            <person name="Kovar C."/>
            <person name="Wu Y."/>
            <person name="Scherer S.E."/>
            <person name="Worley K.C."/>
            <person name="Muzny D.M."/>
            <person name="Gibbs R."/>
        </authorList>
    </citation>
    <scope>NUCLEOTIDE SEQUENCE</scope>
    <source>
        <strain evidence="4">Brora</strain>
    </source>
</reference>
<reference evidence="3" key="2">
    <citation type="submission" date="2015-02" db="UniProtKB">
        <authorList>
            <consortium name="EnsemblMetazoa"/>
        </authorList>
    </citation>
    <scope>IDENTIFICATION</scope>
</reference>
<evidence type="ECO:0000256" key="1">
    <source>
        <dbReference type="SAM" id="MobiDB-lite"/>
    </source>
</evidence>
<keyword evidence="2" id="KW-0472">Membrane</keyword>
<name>T1J3G1_STRMM</name>
<sequence length="269" mass="29597">MSLLVRKGSMLHRASSARRYSRKYSTASRDRERASSLVPLHKPNATSVSPRTSNRPSVSSVTTTSTTLTPPDADSRRSSNTVSQPCCQSVSKATTVCFIIPTTLKVMSGCYHGNMYSLVEVILEKWKPQGRIFAFPGYNFTMRCKIDENLLAGFKVEISNLIDRHLPSVARSSISIDDRKHLYDDVETGGAVHGANYGSIVYQMRDANEEASGCVDFVGRALGILFNTVFFTGLLLLLAVMPILMVVMETRAESKNHCFIGQKCASKLG</sequence>
<dbReference type="STRING" id="126957.T1J3G1"/>